<keyword evidence="2" id="KW-1185">Reference proteome</keyword>
<sequence>MVPDRSRSVFGPNSFFPQLRFCCCGCSLRMGVLIIGWFTVEKPKCVLLFLIASAVDAVKLVIEIPLFIFTNIDRSVSVEISSDNELYPLFEHPLGLFITLAAPSKSFDELLDAFIGLESNRKNLINTVIKAAENKNINVTDKFLDKIRETDEVFMSIRSYFDAGKRTSVLKVEDYLHKKMLKLSANLKTLEAQMQDLAANDVGILRPLINVLNESDQALVPIIKQLMENLEKTATQMQGGKIITNSQRSFES</sequence>
<name>A0A9P0APB8_BEMTA</name>
<organism evidence="1 2">
    <name type="scientific">Bemisia tabaci</name>
    <name type="common">Sweetpotato whitefly</name>
    <name type="synonym">Aleurodes tabaci</name>
    <dbReference type="NCBI Taxonomy" id="7038"/>
    <lineage>
        <taxon>Eukaryota</taxon>
        <taxon>Metazoa</taxon>
        <taxon>Ecdysozoa</taxon>
        <taxon>Arthropoda</taxon>
        <taxon>Hexapoda</taxon>
        <taxon>Insecta</taxon>
        <taxon>Pterygota</taxon>
        <taxon>Neoptera</taxon>
        <taxon>Paraneoptera</taxon>
        <taxon>Hemiptera</taxon>
        <taxon>Sternorrhyncha</taxon>
        <taxon>Aleyrodoidea</taxon>
        <taxon>Aleyrodidae</taxon>
        <taxon>Aleyrodinae</taxon>
        <taxon>Bemisia</taxon>
    </lineage>
</organism>
<gene>
    <name evidence="1" type="ORF">BEMITA_LOCUS14298</name>
</gene>
<evidence type="ECO:0000313" key="2">
    <source>
        <dbReference type="Proteomes" id="UP001152759"/>
    </source>
</evidence>
<dbReference type="Proteomes" id="UP001152759">
    <property type="component" value="Chromosome 9"/>
</dbReference>
<protein>
    <submittedName>
        <fullName evidence="1">Uncharacterized protein</fullName>
    </submittedName>
</protein>
<accession>A0A9P0APB8</accession>
<reference evidence="1" key="1">
    <citation type="submission" date="2021-12" db="EMBL/GenBank/DDBJ databases">
        <authorList>
            <person name="King R."/>
        </authorList>
    </citation>
    <scope>NUCLEOTIDE SEQUENCE</scope>
</reference>
<proteinExistence type="predicted"/>
<dbReference type="EMBL" id="OU963870">
    <property type="protein sequence ID" value="CAH0396207.1"/>
    <property type="molecule type" value="Genomic_DNA"/>
</dbReference>
<evidence type="ECO:0000313" key="1">
    <source>
        <dbReference type="EMBL" id="CAH0396207.1"/>
    </source>
</evidence>
<dbReference type="AlphaFoldDB" id="A0A9P0APB8"/>